<evidence type="ECO:0000256" key="2">
    <source>
        <dbReference type="ARBA" id="ARBA00022737"/>
    </source>
</evidence>
<protein>
    <recommendedName>
        <fullName evidence="9">mRNA decay activator protein ZFP36</fullName>
    </recommendedName>
    <alternativeName>
        <fullName evidence="9">Zinc finger protein 36</fullName>
    </alternativeName>
</protein>
<dbReference type="GO" id="GO:0035925">
    <property type="term" value="F:mRNA 3'-UTR AU-rich region binding"/>
    <property type="evidence" value="ECO:0007669"/>
    <property type="project" value="UniProtKB-UniRule"/>
</dbReference>
<dbReference type="InterPro" id="IPR000571">
    <property type="entry name" value="Znf_CCCH"/>
</dbReference>
<dbReference type="GO" id="GO:1900153">
    <property type="term" value="P:positive regulation of nuclear-transcribed mRNA catabolic process, deadenylation-dependent decay"/>
    <property type="evidence" value="ECO:0007669"/>
    <property type="project" value="UniProtKB-UniRule"/>
</dbReference>
<dbReference type="PANTHER" id="PTHR12547">
    <property type="entry name" value="CCCH ZINC FINGER/TIS11-RELATED"/>
    <property type="match status" value="1"/>
</dbReference>
<feature type="domain" description="C3H1-type" evidence="11">
    <location>
        <begin position="63"/>
        <end position="91"/>
    </location>
</feature>
<feature type="domain" description="C3H1-type" evidence="11">
    <location>
        <begin position="177"/>
        <end position="205"/>
    </location>
</feature>
<dbReference type="GO" id="GO:0008270">
    <property type="term" value="F:zinc ion binding"/>
    <property type="evidence" value="ECO:0007669"/>
    <property type="project" value="UniProtKB-KW"/>
</dbReference>
<dbReference type="Pfam" id="PF14608">
    <property type="entry name" value="zf-CCCH_2"/>
    <property type="match status" value="1"/>
</dbReference>
<dbReference type="GO" id="GO:0005634">
    <property type="term" value="C:nucleus"/>
    <property type="evidence" value="ECO:0007669"/>
    <property type="project" value="UniProtKB-SubCell"/>
</dbReference>
<feature type="domain" description="C3H1-type" evidence="11">
    <location>
        <begin position="145"/>
        <end position="173"/>
    </location>
</feature>
<reference evidence="12" key="1">
    <citation type="journal article" date="2022" name="bioRxiv">
        <title>Sequencing and chromosome-scale assembly of the giantPleurodeles waltlgenome.</title>
        <authorList>
            <person name="Brown T."/>
            <person name="Elewa A."/>
            <person name="Iarovenko S."/>
            <person name="Subramanian E."/>
            <person name="Araus A.J."/>
            <person name="Petzold A."/>
            <person name="Susuki M."/>
            <person name="Suzuki K.-i.T."/>
            <person name="Hayashi T."/>
            <person name="Toyoda A."/>
            <person name="Oliveira C."/>
            <person name="Osipova E."/>
            <person name="Leigh N.D."/>
            <person name="Simon A."/>
            <person name="Yun M.H."/>
        </authorList>
    </citation>
    <scope>NUCLEOTIDE SEQUENCE</scope>
    <source>
        <strain evidence="12">20211129_DDA</strain>
        <tissue evidence="12">Liver</tissue>
    </source>
</reference>
<feature type="compositionally biased region" description="Polar residues" evidence="10">
    <location>
        <begin position="227"/>
        <end position="247"/>
    </location>
</feature>
<feature type="domain" description="C3H1-type" evidence="11">
    <location>
        <begin position="101"/>
        <end position="129"/>
    </location>
</feature>
<comment type="subunit">
    <text evidence="9">Associates with the cytoplasmic CCR4-NOT deadenylase complex to trigger ARE-containing mRNA deadenylation and decay processes.</text>
</comment>
<dbReference type="SUPFAM" id="SSF90229">
    <property type="entry name" value="CCCH zinc finger"/>
    <property type="match status" value="4"/>
</dbReference>
<dbReference type="SMART" id="SM00356">
    <property type="entry name" value="ZnF_C3H1"/>
    <property type="match status" value="4"/>
</dbReference>
<evidence type="ECO:0000256" key="7">
    <source>
        <dbReference type="ARBA" id="ARBA00055138"/>
    </source>
</evidence>
<dbReference type="FunFam" id="4.10.1000.10:FF:000002">
    <property type="entry name" value="Zinc finger protein 36, C3H1 type-like 1"/>
    <property type="match status" value="1"/>
</dbReference>
<evidence type="ECO:0000256" key="8">
    <source>
        <dbReference type="PROSITE-ProRule" id="PRU00723"/>
    </source>
</evidence>
<keyword evidence="3 8" id="KW-0863">Zinc-finger</keyword>
<feature type="zinc finger region" description="C3H1-type" evidence="8">
    <location>
        <begin position="177"/>
        <end position="205"/>
    </location>
</feature>
<evidence type="ECO:0000313" key="13">
    <source>
        <dbReference type="Proteomes" id="UP001066276"/>
    </source>
</evidence>
<dbReference type="Pfam" id="PF00642">
    <property type="entry name" value="zf-CCCH"/>
    <property type="match status" value="3"/>
</dbReference>
<feature type="zinc finger region" description="C3H1-type" evidence="8">
    <location>
        <begin position="145"/>
        <end position="173"/>
    </location>
</feature>
<evidence type="ECO:0000256" key="3">
    <source>
        <dbReference type="ARBA" id="ARBA00022771"/>
    </source>
</evidence>
<evidence type="ECO:0000313" key="12">
    <source>
        <dbReference type="EMBL" id="KAJ1108163.1"/>
    </source>
</evidence>
<evidence type="ECO:0000256" key="1">
    <source>
        <dbReference type="ARBA" id="ARBA00022723"/>
    </source>
</evidence>
<evidence type="ECO:0000256" key="10">
    <source>
        <dbReference type="SAM" id="MobiDB-lite"/>
    </source>
</evidence>
<evidence type="ECO:0000256" key="9">
    <source>
        <dbReference type="RuleBase" id="RU369014"/>
    </source>
</evidence>
<accession>A0AAV7N4Q8</accession>
<evidence type="ECO:0000256" key="4">
    <source>
        <dbReference type="ARBA" id="ARBA00022833"/>
    </source>
</evidence>
<organism evidence="12 13">
    <name type="scientific">Pleurodeles waltl</name>
    <name type="common">Iberian ribbed newt</name>
    <dbReference type="NCBI Taxonomy" id="8319"/>
    <lineage>
        <taxon>Eukaryota</taxon>
        <taxon>Metazoa</taxon>
        <taxon>Chordata</taxon>
        <taxon>Craniata</taxon>
        <taxon>Vertebrata</taxon>
        <taxon>Euteleostomi</taxon>
        <taxon>Amphibia</taxon>
        <taxon>Batrachia</taxon>
        <taxon>Caudata</taxon>
        <taxon>Salamandroidea</taxon>
        <taxon>Salamandridae</taxon>
        <taxon>Pleurodelinae</taxon>
        <taxon>Pleurodeles</taxon>
    </lineage>
</organism>
<name>A0AAV7N4Q8_PLEWA</name>
<dbReference type="FunFam" id="4.10.1000.10:FF:000001">
    <property type="entry name" value="zinc finger CCCH domain-containing protein 15-like"/>
    <property type="match status" value="1"/>
</dbReference>
<feature type="region of interest" description="Disordered" evidence="10">
    <location>
        <begin position="227"/>
        <end position="248"/>
    </location>
</feature>
<evidence type="ECO:0000256" key="5">
    <source>
        <dbReference type="ARBA" id="ARBA00022884"/>
    </source>
</evidence>
<keyword evidence="9" id="KW-0963">Cytoplasm</keyword>
<keyword evidence="9" id="KW-0539">Nucleus</keyword>
<comment type="subcellular location">
    <subcellularLocation>
        <location evidence="9">Nucleus</location>
    </subcellularLocation>
    <subcellularLocation>
        <location evidence="9">Cytoplasm</location>
    </subcellularLocation>
</comment>
<sequence>MEEEGSFACQGFSAEALTLYVSSVLPGWEPPGGEETGDNNPASLFPVPEPAAHTLTTQPPYLRYKTELCSRYTESGTCSYEDRCQFAHGLHELRVPSQHPKYKTELCRSFHSLGFCPYGLRCLFIHSPDERRPPRPIRPPHPGTRKRAGLCRMFQSQGGCPYGARCHFTHATEEDAKPRKTLCRTFEALGVCPYGSRCHFLHKTTDDHAELPSPLLLPTPPISCQVGSSATDGSLSPASDEVSSTLGTPELSCGGASPVLNDLPANNAFSFSSLLLPLALRLQGLNCSREPDSSVWSETPFGVHWGDLSVKL</sequence>
<dbReference type="Proteomes" id="UP001066276">
    <property type="component" value="Chromosome 9"/>
</dbReference>
<dbReference type="EMBL" id="JANPWB010000013">
    <property type="protein sequence ID" value="KAJ1108163.1"/>
    <property type="molecule type" value="Genomic_DNA"/>
</dbReference>
<evidence type="ECO:0000256" key="6">
    <source>
        <dbReference type="ARBA" id="ARBA00023274"/>
    </source>
</evidence>
<gene>
    <name evidence="12" type="ORF">NDU88_005545</name>
</gene>
<keyword evidence="5" id="KW-0694">RNA-binding</keyword>
<keyword evidence="1 8" id="KW-0479">Metal-binding</keyword>
<comment type="function">
    <text evidence="7">Zinc-finger RNA-binding protein that destabilizes several cytoplasmic AU-rich element (ARE)-containing mRNA transcripts by promoting their poly(A) tail removal or deadenylation, and hence provide a mechanism for attenuating protein synthesis. Acts as a 3'-untranslated region (UTR) ARE mRNA-binding adapter protein to communicate signaling events to the mRNA decay machinery. Functions by recruiting the CCR4-NOT deadenylase complex and probably other components of the cytoplasmic RNA decay machinery to the bound ARE-containing mRNAs, and hence promotes ARE-mediated mRNA deadenylation and decay processes. Binds to 3'-UTR ARE of numerous mRNAs. Also induces the degradation of ARE-containing mRNAs even in absence of poly(A) tail. Required for tubulogenesis during pronephros development.</text>
</comment>
<dbReference type="GO" id="GO:0005737">
    <property type="term" value="C:cytoplasm"/>
    <property type="evidence" value="ECO:0007669"/>
    <property type="project" value="UniProtKB-SubCell"/>
</dbReference>
<proteinExistence type="predicted"/>
<feature type="zinc finger region" description="C3H1-type" evidence="8">
    <location>
        <begin position="101"/>
        <end position="129"/>
    </location>
</feature>
<dbReference type="InterPro" id="IPR045877">
    <property type="entry name" value="ZFP36-like"/>
</dbReference>
<dbReference type="AlphaFoldDB" id="A0AAV7N4Q8"/>
<dbReference type="GO" id="GO:1990904">
    <property type="term" value="C:ribonucleoprotein complex"/>
    <property type="evidence" value="ECO:0007669"/>
    <property type="project" value="UniProtKB-KW"/>
</dbReference>
<dbReference type="Gene3D" id="4.10.1000.10">
    <property type="entry name" value="Zinc finger, CCCH-type"/>
    <property type="match status" value="4"/>
</dbReference>
<keyword evidence="2 9" id="KW-0677">Repeat</keyword>
<dbReference type="PROSITE" id="PS50103">
    <property type="entry name" value="ZF_C3H1"/>
    <property type="match status" value="4"/>
</dbReference>
<dbReference type="GO" id="GO:0061158">
    <property type="term" value="P:3'-UTR-mediated mRNA destabilization"/>
    <property type="evidence" value="ECO:0007669"/>
    <property type="project" value="UniProtKB-UniRule"/>
</dbReference>
<dbReference type="PANTHER" id="PTHR12547:SF112">
    <property type="entry name" value="MRNA DECAY ACTIVATOR PROTEIN ZFP36"/>
    <property type="match status" value="1"/>
</dbReference>
<dbReference type="InterPro" id="IPR036855">
    <property type="entry name" value="Znf_CCCH_sf"/>
</dbReference>
<feature type="zinc finger region" description="C3H1-type" evidence="8">
    <location>
        <begin position="63"/>
        <end position="91"/>
    </location>
</feature>
<evidence type="ECO:0000259" key="11">
    <source>
        <dbReference type="PROSITE" id="PS50103"/>
    </source>
</evidence>
<keyword evidence="13" id="KW-1185">Reference proteome</keyword>
<keyword evidence="6 9" id="KW-0687">Ribonucleoprotein</keyword>
<keyword evidence="4 8" id="KW-0862">Zinc</keyword>
<comment type="caution">
    <text evidence="12">The sequence shown here is derived from an EMBL/GenBank/DDBJ whole genome shotgun (WGS) entry which is preliminary data.</text>
</comment>